<dbReference type="AlphaFoldDB" id="A0A7L1P167"/>
<accession>A0A7L1P167</accession>
<keyword evidence="7 8" id="KW-0092">Biotin</keyword>
<dbReference type="GO" id="GO:0005576">
    <property type="term" value="C:extracellular region"/>
    <property type="evidence" value="ECO:0007669"/>
    <property type="project" value="UniProtKB-SubCell"/>
</dbReference>
<evidence type="ECO:0000313" key="10">
    <source>
        <dbReference type="Proteomes" id="UP000565785"/>
    </source>
</evidence>
<dbReference type="PRINTS" id="PR00709">
    <property type="entry name" value="AVIDIN"/>
</dbReference>
<dbReference type="PANTHER" id="PTHR34399">
    <property type="entry name" value="AVIDIN-RELATED"/>
    <property type="match status" value="1"/>
</dbReference>
<dbReference type="GO" id="GO:0009374">
    <property type="term" value="F:biotin binding"/>
    <property type="evidence" value="ECO:0007669"/>
    <property type="project" value="UniProtKB-UniRule"/>
</dbReference>
<comment type="caution">
    <text evidence="9">The sequence shown here is derived from an EMBL/GenBank/DDBJ whole genome shotgun (WGS) entry which is preliminary data.</text>
</comment>
<dbReference type="Pfam" id="PF01382">
    <property type="entry name" value="Avidin"/>
    <property type="match status" value="1"/>
</dbReference>
<dbReference type="InterPro" id="IPR036896">
    <property type="entry name" value="Avidin-like_sf"/>
</dbReference>
<dbReference type="InterPro" id="IPR005469">
    <property type="entry name" value="Avidin"/>
</dbReference>
<comment type="function">
    <text evidence="8">Forms a strong non-covalent specific complex with biotin.</text>
</comment>
<evidence type="ECO:0000313" key="9">
    <source>
        <dbReference type="EMBL" id="NXO05286.1"/>
    </source>
</evidence>
<name>A0A7L1P167_RHICY</name>
<evidence type="ECO:0000256" key="6">
    <source>
        <dbReference type="ARBA" id="ARBA00023180"/>
    </source>
</evidence>
<evidence type="ECO:0000256" key="5">
    <source>
        <dbReference type="ARBA" id="ARBA00023157"/>
    </source>
</evidence>
<dbReference type="SUPFAM" id="SSF50876">
    <property type="entry name" value="Avidin/streptavidin"/>
    <property type="match status" value="1"/>
</dbReference>
<comment type="subcellular location">
    <subcellularLocation>
        <location evidence="1 8">Secreted</location>
    </subcellularLocation>
</comment>
<keyword evidence="5" id="KW-1015">Disulfide bond</keyword>
<gene>
    <name evidence="9" type="primary">Avd_3</name>
    <name evidence="9" type="ORF">RHICYA_R09761</name>
</gene>
<feature type="non-terminal residue" evidence="9">
    <location>
        <position position="109"/>
    </location>
</feature>
<reference evidence="9 10" key="1">
    <citation type="submission" date="2019-09" db="EMBL/GenBank/DDBJ databases">
        <title>Bird 10,000 Genomes (B10K) Project - Family phase.</title>
        <authorList>
            <person name="Zhang G."/>
        </authorList>
    </citation>
    <scope>NUCLEOTIDE SEQUENCE [LARGE SCALE GENOMIC DNA]</scope>
    <source>
        <strain evidence="9">B10K-DU-002-35</strain>
        <tissue evidence="9">Muscle</tissue>
    </source>
</reference>
<evidence type="ECO:0000256" key="2">
    <source>
        <dbReference type="ARBA" id="ARBA00006297"/>
    </source>
</evidence>
<comment type="subunit">
    <text evidence="8">Homotetramer.</text>
</comment>
<evidence type="ECO:0000256" key="1">
    <source>
        <dbReference type="ARBA" id="ARBA00004613"/>
    </source>
</evidence>
<evidence type="ECO:0000256" key="4">
    <source>
        <dbReference type="ARBA" id="ARBA00022729"/>
    </source>
</evidence>
<dbReference type="Proteomes" id="UP000565785">
    <property type="component" value="Unassembled WGS sequence"/>
</dbReference>
<dbReference type="EMBL" id="VXBP01010658">
    <property type="protein sequence ID" value="NXO05286.1"/>
    <property type="molecule type" value="Genomic_DNA"/>
</dbReference>
<keyword evidence="6 8" id="KW-0325">Glycoprotein</keyword>
<organism evidence="9 10">
    <name type="scientific">Rhinopomastus cyanomelas</name>
    <name type="common">Common scimitarbill</name>
    <dbReference type="NCBI Taxonomy" id="113115"/>
    <lineage>
        <taxon>Eukaryota</taxon>
        <taxon>Metazoa</taxon>
        <taxon>Chordata</taxon>
        <taxon>Craniata</taxon>
        <taxon>Vertebrata</taxon>
        <taxon>Euteleostomi</taxon>
        <taxon>Archelosauria</taxon>
        <taxon>Archosauria</taxon>
        <taxon>Dinosauria</taxon>
        <taxon>Saurischia</taxon>
        <taxon>Theropoda</taxon>
        <taxon>Coelurosauria</taxon>
        <taxon>Aves</taxon>
        <taxon>Neognathae</taxon>
        <taxon>Neoaves</taxon>
        <taxon>Telluraves</taxon>
        <taxon>Coraciimorphae</taxon>
        <taxon>Bucerotiformes</taxon>
        <taxon>Rhinopomastidae</taxon>
        <taxon>Rhinopomastus</taxon>
    </lineage>
</organism>
<evidence type="ECO:0000256" key="8">
    <source>
        <dbReference type="RuleBase" id="RU369114"/>
    </source>
</evidence>
<dbReference type="PANTHER" id="PTHR34399:SF3">
    <property type="entry name" value="AVID PROTEIN-RELATED"/>
    <property type="match status" value="1"/>
</dbReference>
<keyword evidence="4 8" id="KW-0732">Signal</keyword>
<feature type="non-terminal residue" evidence="9">
    <location>
        <position position="1"/>
    </location>
</feature>
<dbReference type="PROSITE" id="PS51326">
    <property type="entry name" value="AVIDIN_2"/>
    <property type="match status" value="1"/>
</dbReference>
<proteinExistence type="inferred from homology"/>
<evidence type="ECO:0000256" key="3">
    <source>
        <dbReference type="ARBA" id="ARBA00022525"/>
    </source>
</evidence>
<keyword evidence="10" id="KW-1185">Reference proteome</keyword>
<dbReference type="InterPro" id="IPR005468">
    <property type="entry name" value="Avidin/str"/>
</dbReference>
<evidence type="ECO:0000256" key="7">
    <source>
        <dbReference type="ARBA" id="ARBA00023267"/>
    </source>
</evidence>
<dbReference type="Gene3D" id="2.40.128.30">
    <property type="entry name" value="Avidin-like"/>
    <property type="match status" value="1"/>
</dbReference>
<protein>
    <recommendedName>
        <fullName evidence="8">Avidin</fullName>
    </recommendedName>
</protein>
<sequence>QCDLSGWWQNELGCRMLVSVVDSQGNFSGKYHTAVSRAQKATKPSPLMGSQQLEQDGQCTFGFTINLKLSDSTAVLVGQHFAGAGGEELLQTSWLLREKADSLSSEWKA</sequence>
<comment type="similarity">
    <text evidence="2 8">Belongs to the avidin/streptavidin family.</text>
</comment>
<dbReference type="InterPro" id="IPR051764">
    <property type="entry name" value="Avidin/Streptavidin-rel"/>
</dbReference>
<dbReference type="OrthoDB" id="9354216at2759"/>
<keyword evidence="3 8" id="KW-0964">Secreted</keyword>